<evidence type="ECO:0000256" key="4">
    <source>
        <dbReference type="ARBA" id="ARBA00023172"/>
    </source>
</evidence>
<dbReference type="InterPro" id="IPR050090">
    <property type="entry name" value="Tyrosine_recombinase_XerCD"/>
</dbReference>
<dbReference type="EMBL" id="NGNX01000063">
    <property type="protein sequence ID" value="OYR89842.1"/>
    <property type="molecule type" value="Genomic_DNA"/>
</dbReference>
<dbReference type="EMBL" id="NGNV01000063">
    <property type="protein sequence ID" value="OYR86921.1"/>
    <property type="molecule type" value="Genomic_DNA"/>
</dbReference>
<evidence type="ECO:0000256" key="2">
    <source>
        <dbReference type="ARBA" id="ARBA00022908"/>
    </source>
</evidence>
<organism evidence="7 8">
    <name type="scientific">Lactobacillus taiwanensis</name>
    <dbReference type="NCBI Taxonomy" id="508451"/>
    <lineage>
        <taxon>Bacteria</taxon>
        <taxon>Bacillati</taxon>
        <taxon>Bacillota</taxon>
        <taxon>Bacilli</taxon>
        <taxon>Lactobacillales</taxon>
        <taxon>Lactobacillaceae</taxon>
        <taxon>Lactobacillus</taxon>
    </lineage>
</organism>
<accession>A0A256LBE5</accession>
<keyword evidence="2" id="KW-0229">DNA integration</keyword>
<dbReference type="PANTHER" id="PTHR30349">
    <property type="entry name" value="PHAGE INTEGRASE-RELATED"/>
    <property type="match status" value="1"/>
</dbReference>
<evidence type="ECO:0000313" key="6">
    <source>
        <dbReference type="EMBL" id="OYR86921.1"/>
    </source>
</evidence>
<dbReference type="Proteomes" id="UP000216316">
    <property type="component" value="Unassembled WGS sequence"/>
</dbReference>
<keyword evidence="9" id="KW-1185">Reference proteome</keyword>
<dbReference type="InterPro" id="IPR011010">
    <property type="entry name" value="DNA_brk_join_enz"/>
</dbReference>
<dbReference type="CDD" id="cd01189">
    <property type="entry name" value="INT_ICEBs1_C_like"/>
    <property type="match status" value="1"/>
</dbReference>
<dbReference type="InterPro" id="IPR013762">
    <property type="entry name" value="Integrase-like_cat_sf"/>
</dbReference>
<dbReference type="InterPro" id="IPR002104">
    <property type="entry name" value="Integrase_catalytic"/>
</dbReference>
<evidence type="ECO:0000256" key="3">
    <source>
        <dbReference type="ARBA" id="ARBA00023125"/>
    </source>
</evidence>
<dbReference type="GO" id="GO:0015074">
    <property type="term" value="P:DNA integration"/>
    <property type="evidence" value="ECO:0007669"/>
    <property type="project" value="UniProtKB-KW"/>
</dbReference>
<evidence type="ECO:0000259" key="5">
    <source>
        <dbReference type="PROSITE" id="PS51898"/>
    </source>
</evidence>
<dbReference type="Gene3D" id="1.10.150.130">
    <property type="match status" value="1"/>
</dbReference>
<dbReference type="InterPro" id="IPR010998">
    <property type="entry name" value="Integrase_recombinase_N"/>
</dbReference>
<dbReference type="Proteomes" id="UP000215828">
    <property type="component" value="Unassembled WGS sequence"/>
</dbReference>
<keyword evidence="4" id="KW-0233">DNA recombination</keyword>
<dbReference type="GO" id="GO:0006310">
    <property type="term" value="P:DNA recombination"/>
    <property type="evidence" value="ECO:0007669"/>
    <property type="project" value="UniProtKB-KW"/>
</dbReference>
<comment type="caution">
    <text evidence="7">The sequence shown here is derived from an EMBL/GenBank/DDBJ whole genome shotgun (WGS) entry which is preliminary data.</text>
</comment>
<reference evidence="8 9" key="3">
    <citation type="submission" date="2017-09" db="EMBL/GenBank/DDBJ databases">
        <title>Tripartite evolution among Lactobacillus johnsonii, Lactobacillus taiwanensis, Lactobacillus reuteri and their rodent host.</title>
        <authorList>
            <person name="Wang T."/>
            <person name="Knowles S."/>
            <person name="Cheng C."/>
        </authorList>
    </citation>
    <scope>NUCLEOTIDE SEQUENCE [LARGE SCALE GENOMIC DNA]</scope>
    <source>
        <strain evidence="7 8">609q</strain>
        <strain evidence="6 9">609u</strain>
    </source>
</reference>
<evidence type="ECO:0000256" key="1">
    <source>
        <dbReference type="ARBA" id="ARBA00008857"/>
    </source>
</evidence>
<dbReference type="Pfam" id="PF14659">
    <property type="entry name" value="Phage_int_SAM_3"/>
    <property type="match status" value="1"/>
</dbReference>
<name>A0A256LBE5_9LACO</name>
<evidence type="ECO:0000313" key="8">
    <source>
        <dbReference type="Proteomes" id="UP000215828"/>
    </source>
</evidence>
<dbReference type="Pfam" id="PF00589">
    <property type="entry name" value="Phage_integrase"/>
    <property type="match status" value="1"/>
</dbReference>
<protein>
    <recommendedName>
        <fullName evidence="5">Tyr recombinase domain-containing protein</fullName>
    </recommendedName>
</protein>
<comment type="similarity">
    <text evidence="1">Belongs to the 'phage' integrase family.</text>
</comment>
<dbReference type="GO" id="GO:0003677">
    <property type="term" value="F:DNA binding"/>
    <property type="evidence" value="ECO:0007669"/>
    <property type="project" value="UniProtKB-KW"/>
</dbReference>
<feature type="domain" description="Tyr recombinase" evidence="5">
    <location>
        <begin position="185"/>
        <end position="376"/>
    </location>
</feature>
<keyword evidence="3" id="KW-0238">DNA-binding</keyword>
<dbReference type="Gene3D" id="1.10.443.10">
    <property type="entry name" value="Intergrase catalytic core"/>
    <property type="match status" value="1"/>
</dbReference>
<gene>
    <name evidence="6" type="ORF">CBF53_10755</name>
    <name evidence="7" type="ORF">CBF70_10735</name>
</gene>
<dbReference type="PROSITE" id="PS51898">
    <property type="entry name" value="TYR_RECOMBINASE"/>
    <property type="match status" value="1"/>
</dbReference>
<reference evidence="6" key="2">
    <citation type="submission" date="2017-05" db="EMBL/GenBank/DDBJ databases">
        <authorList>
            <person name="Lin X.B."/>
            <person name="Stothard P."/>
            <person name="Tasseva G."/>
            <person name="Walter J."/>
        </authorList>
    </citation>
    <scope>NUCLEOTIDE SEQUENCE</scope>
    <source>
        <strain evidence="6">609u</strain>
    </source>
</reference>
<dbReference type="RefSeq" id="WP_094496269.1">
    <property type="nucleotide sequence ID" value="NZ_NGNV01000063.1"/>
</dbReference>
<sequence>MGVFKRGKTWTARVFWRDQQKKRHSASQGGFKTKKEASDWFNDKKAELNKGINIGNNPEFVAYFWKNYEVFHKPHCRYETRRSYHTAKLPLKDYWGNTKIKDITPTMWQAFLNKLGKHYAKTSVKNFYKKYHSAIKMAMQEGIIISDFTYGTKITGSTARTRKDKVAFPSLAHTKDILNKLIERRSPYLMSAKEITTYGRKIGKDKGNICDYVLALQILTGARIGEALALRWEDLHPDNNTIDIHHSYNPDTRELGPTKTPSSYRTIAISPQIFPLLDELKEHNNSEYVFGSPTTGKPPTAKSTGDELKRVLKLLNLPTLGFTTHTLRHAHAAILLHKKVDWYYIMQRLGHSSLNTTLNIYGYLIDETKEIDEQLVIDSFTKMFG</sequence>
<dbReference type="SUPFAM" id="SSF56349">
    <property type="entry name" value="DNA breaking-rejoining enzymes"/>
    <property type="match status" value="1"/>
</dbReference>
<dbReference type="PANTHER" id="PTHR30349:SF64">
    <property type="entry name" value="PROPHAGE INTEGRASE INTD-RELATED"/>
    <property type="match status" value="1"/>
</dbReference>
<dbReference type="InterPro" id="IPR004107">
    <property type="entry name" value="Integrase_SAM-like_N"/>
</dbReference>
<evidence type="ECO:0000313" key="9">
    <source>
        <dbReference type="Proteomes" id="UP000216316"/>
    </source>
</evidence>
<evidence type="ECO:0000313" key="7">
    <source>
        <dbReference type="EMBL" id="OYR89842.1"/>
    </source>
</evidence>
<dbReference type="AlphaFoldDB" id="A0A256LBE5"/>
<proteinExistence type="inferred from homology"/>
<reference evidence="7 8" key="1">
    <citation type="submission" date="2017-04" db="EMBL/GenBank/DDBJ databases">
        <authorList>
            <person name="Afonso C.L."/>
            <person name="Miller P.J."/>
            <person name="Scott M.A."/>
            <person name="Spackman E."/>
            <person name="Goraichik I."/>
            <person name="Dimitrov K.M."/>
            <person name="Suarez D.L."/>
            <person name="Swayne D.E."/>
        </authorList>
    </citation>
    <scope>NUCLEOTIDE SEQUENCE [LARGE SCALE GENOMIC DNA]</scope>
    <source>
        <strain evidence="7 8">609q</strain>
    </source>
</reference>